<evidence type="ECO:0000256" key="1">
    <source>
        <dbReference type="SAM" id="MobiDB-lite"/>
    </source>
</evidence>
<feature type="compositionally biased region" description="Basic residues" evidence="1">
    <location>
        <begin position="14"/>
        <end position="23"/>
    </location>
</feature>
<protein>
    <submittedName>
        <fullName evidence="2">Uncharacterized protein</fullName>
    </submittedName>
</protein>
<reference evidence="2" key="1">
    <citation type="submission" date="2014-11" db="EMBL/GenBank/DDBJ databases">
        <authorList>
            <person name="Amaro Gonzalez C."/>
        </authorList>
    </citation>
    <scope>NUCLEOTIDE SEQUENCE</scope>
</reference>
<accession>A0A0E9V4B4</accession>
<proteinExistence type="predicted"/>
<feature type="compositionally biased region" description="Polar residues" evidence="1">
    <location>
        <begin position="26"/>
        <end position="35"/>
    </location>
</feature>
<organism evidence="2">
    <name type="scientific">Anguilla anguilla</name>
    <name type="common">European freshwater eel</name>
    <name type="synonym">Muraena anguilla</name>
    <dbReference type="NCBI Taxonomy" id="7936"/>
    <lineage>
        <taxon>Eukaryota</taxon>
        <taxon>Metazoa</taxon>
        <taxon>Chordata</taxon>
        <taxon>Craniata</taxon>
        <taxon>Vertebrata</taxon>
        <taxon>Euteleostomi</taxon>
        <taxon>Actinopterygii</taxon>
        <taxon>Neopterygii</taxon>
        <taxon>Teleostei</taxon>
        <taxon>Anguilliformes</taxon>
        <taxon>Anguillidae</taxon>
        <taxon>Anguilla</taxon>
    </lineage>
</organism>
<name>A0A0E9V4B4_ANGAN</name>
<reference evidence="2" key="2">
    <citation type="journal article" date="2015" name="Fish Shellfish Immunol.">
        <title>Early steps in the European eel (Anguilla anguilla)-Vibrio vulnificus interaction in the gills: Role of the RtxA13 toxin.</title>
        <authorList>
            <person name="Callol A."/>
            <person name="Pajuelo D."/>
            <person name="Ebbesson L."/>
            <person name="Teles M."/>
            <person name="MacKenzie S."/>
            <person name="Amaro C."/>
        </authorList>
    </citation>
    <scope>NUCLEOTIDE SEQUENCE</scope>
</reference>
<evidence type="ECO:0000313" key="2">
    <source>
        <dbReference type="EMBL" id="JAH72108.1"/>
    </source>
</evidence>
<dbReference type="EMBL" id="GBXM01036469">
    <property type="protein sequence ID" value="JAH72108.1"/>
    <property type="molecule type" value="Transcribed_RNA"/>
</dbReference>
<feature type="region of interest" description="Disordered" evidence="1">
    <location>
        <begin position="14"/>
        <end position="42"/>
    </location>
</feature>
<sequence length="54" mass="6179">MLVTMNFNAKTKRKRFTKLKKTSSKQNAWMQSNDTNEPKVTGASLTMVMSHSLM</sequence>
<dbReference type="AlphaFoldDB" id="A0A0E9V4B4"/>